<dbReference type="InterPro" id="IPR001173">
    <property type="entry name" value="Glyco_trans_2-like"/>
</dbReference>
<dbReference type="PANTHER" id="PTHR43685">
    <property type="entry name" value="GLYCOSYLTRANSFERASE"/>
    <property type="match status" value="1"/>
</dbReference>
<dbReference type="EMBL" id="JABZEO010000007">
    <property type="protein sequence ID" value="NVZ10030.1"/>
    <property type="molecule type" value="Genomic_DNA"/>
</dbReference>
<keyword evidence="2" id="KW-0808">Transferase</keyword>
<dbReference type="SUPFAM" id="SSF53448">
    <property type="entry name" value="Nucleotide-diphospho-sugar transferases"/>
    <property type="match status" value="1"/>
</dbReference>
<reference evidence="2 3" key="1">
    <citation type="submission" date="2020-06" db="EMBL/GenBank/DDBJ databases">
        <title>Whole-genome sequence of Allochromatium humboldtianum DSM 21881, type strain.</title>
        <authorList>
            <person name="Kyndt J.A."/>
            <person name="Meyer T.E."/>
        </authorList>
    </citation>
    <scope>NUCLEOTIDE SEQUENCE [LARGE SCALE GENOMIC DNA]</scope>
    <source>
        <strain evidence="2 3">DSM 21881</strain>
    </source>
</reference>
<sequence>MNRTPLISAILCTYDRAPLLARALGALCAQALGPEQFEVVLVDDGSNDDTAQVAATFAPLLDLRYVRQPNSGLAAAKNHGVCLARAPIVVFLDDDDVLDSRALERHWLSHRQDPRVETAVLGYTGLGYEQARSPLMRYVTGVGCQLFYYPSLKDGQELDFSFFWGGRSSCKRALLLEHGLFDPVFRFGAEDIELAFRLREAGLRVRYDAQAISTMIRTLSVDDFARRCVLQGRSNWVFHQRHPHKLVRAWTQVDGVESEWARIAPHYERLLASARGLDRWANARVEHDLELDPRSTELLHRAYAALFRASRIKGTVERMREERLERHGEVDRL</sequence>
<proteinExistence type="predicted"/>
<dbReference type="GO" id="GO:0016740">
    <property type="term" value="F:transferase activity"/>
    <property type="evidence" value="ECO:0007669"/>
    <property type="project" value="UniProtKB-KW"/>
</dbReference>
<dbReference type="CDD" id="cd00761">
    <property type="entry name" value="Glyco_tranf_GTA_type"/>
    <property type="match status" value="1"/>
</dbReference>
<feature type="domain" description="Glycosyltransferase 2-like" evidence="1">
    <location>
        <begin position="8"/>
        <end position="125"/>
    </location>
</feature>
<organism evidence="2 3">
    <name type="scientific">Allochromatium humboldtianum</name>
    <dbReference type="NCBI Taxonomy" id="504901"/>
    <lineage>
        <taxon>Bacteria</taxon>
        <taxon>Pseudomonadati</taxon>
        <taxon>Pseudomonadota</taxon>
        <taxon>Gammaproteobacteria</taxon>
        <taxon>Chromatiales</taxon>
        <taxon>Chromatiaceae</taxon>
        <taxon>Allochromatium</taxon>
    </lineage>
</organism>
<name>A0A850RGI9_9GAMM</name>
<gene>
    <name evidence="2" type="ORF">HW932_12235</name>
</gene>
<evidence type="ECO:0000259" key="1">
    <source>
        <dbReference type="Pfam" id="PF00535"/>
    </source>
</evidence>
<dbReference type="AlphaFoldDB" id="A0A850RGI9"/>
<dbReference type="InterPro" id="IPR050834">
    <property type="entry name" value="Glycosyltransf_2"/>
</dbReference>
<dbReference type="Gene3D" id="3.90.550.10">
    <property type="entry name" value="Spore Coat Polysaccharide Biosynthesis Protein SpsA, Chain A"/>
    <property type="match status" value="1"/>
</dbReference>
<dbReference type="Proteomes" id="UP000592294">
    <property type="component" value="Unassembled WGS sequence"/>
</dbReference>
<comment type="caution">
    <text evidence="2">The sequence shown here is derived from an EMBL/GenBank/DDBJ whole genome shotgun (WGS) entry which is preliminary data.</text>
</comment>
<dbReference type="Pfam" id="PF00535">
    <property type="entry name" value="Glycos_transf_2"/>
    <property type="match status" value="1"/>
</dbReference>
<accession>A0A850RGI9</accession>
<dbReference type="RefSeq" id="WP_176976768.1">
    <property type="nucleotide sequence ID" value="NZ_JABZEO010000007.1"/>
</dbReference>
<protein>
    <submittedName>
        <fullName evidence="2">Glycosyltransferase family 2 protein</fullName>
    </submittedName>
</protein>
<evidence type="ECO:0000313" key="2">
    <source>
        <dbReference type="EMBL" id="NVZ10030.1"/>
    </source>
</evidence>
<evidence type="ECO:0000313" key="3">
    <source>
        <dbReference type="Proteomes" id="UP000592294"/>
    </source>
</evidence>
<dbReference type="InterPro" id="IPR029044">
    <property type="entry name" value="Nucleotide-diphossugar_trans"/>
</dbReference>
<keyword evidence="3" id="KW-1185">Reference proteome</keyword>
<dbReference type="PANTHER" id="PTHR43685:SF3">
    <property type="entry name" value="SLR2126 PROTEIN"/>
    <property type="match status" value="1"/>
</dbReference>